<evidence type="ECO:0000313" key="1">
    <source>
        <dbReference type="EMBL" id="GAI20099.1"/>
    </source>
</evidence>
<gene>
    <name evidence="1" type="ORF">S06H3_27301</name>
</gene>
<dbReference type="AlphaFoldDB" id="X1NN49"/>
<comment type="caution">
    <text evidence="1">The sequence shown here is derived from an EMBL/GenBank/DDBJ whole genome shotgun (WGS) entry which is preliminary data.</text>
</comment>
<name>X1NN49_9ZZZZ</name>
<protein>
    <submittedName>
        <fullName evidence="1">Uncharacterized protein</fullName>
    </submittedName>
</protein>
<reference evidence="1" key="1">
    <citation type="journal article" date="2014" name="Front. Microbiol.">
        <title>High frequency of phylogenetically diverse reductive dehalogenase-homologous genes in deep subseafloor sedimentary metagenomes.</title>
        <authorList>
            <person name="Kawai M."/>
            <person name="Futagami T."/>
            <person name="Toyoda A."/>
            <person name="Takaki Y."/>
            <person name="Nishi S."/>
            <person name="Hori S."/>
            <person name="Arai W."/>
            <person name="Tsubouchi T."/>
            <person name="Morono Y."/>
            <person name="Uchiyama I."/>
            <person name="Ito T."/>
            <person name="Fujiyama A."/>
            <person name="Inagaki F."/>
            <person name="Takami H."/>
        </authorList>
    </citation>
    <scope>NUCLEOTIDE SEQUENCE</scope>
    <source>
        <strain evidence="1">Expedition CK06-06</strain>
    </source>
</reference>
<dbReference type="EMBL" id="BARV01015827">
    <property type="protein sequence ID" value="GAI20099.1"/>
    <property type="molecule type" value="Genomic_DNA"/>
</dbReference>
<organism evidence="1">
    <name type="scientific">marine sediment metagenome</name>
    <dbReference type="NCBI Taxonomy" id="412755"/>
    <lineage>
        <taxon>unclassified sequences</taxon>
        <taxon>metagenomes</taxon>
        <taxon>ecological metagenomes</taxon>
    </lineage>
</organism>
<feature type="non-terminal residue" evidence="1">
    <location>
        <position position="1"/>
    </location>
</feature>
<dbReference type="InterPro" id="IPR035093">
    <property type="entry name" value="RelE/ParE_toxin_dom_sf"/>
</dbReference>
<accession>X1NN49</accession>
<dbReference type="SUPFAM" id="SSF143011">
    <property type="entry name" value="RelE-like"/>
    <property type="match status" value="1"/>
</dbReference>
<sequence length="46" mass="5359">RAKKIKGAEALWEARASRSLRMTFRIESDTVILRNIGHHNETLERP</sequence>
<proteinExistence type="predicted"/>